<dbReference type="InterPro" id="IPR054031">
    <property type="entry name" value="XylR_PBP1"/>
</dbReference>
<evidence type="ECO:0000259" key="4">
    <source>
        <dbReference type="PROSITE" id="PS01124"/>
    </source>
</evidence>
<name>A0A5C5YU94_9BACT</name>
<reference evidence="5 6" key="1">
    <citation type="submission" date="2019-02" db="EMBL/GenBank/DDBJ databases">
        <title>Deep-cultivation of Planctomycetes and their phenomic and genomic characterization uncovers novel biology.</title>
        <authorList>
            <person name="Wiegand S."/>
            <person name="Jogler M."/>
            <person name="Boedeker C."/>
            <person name="Pinto D."/>
            <person name="Vollmers J."/>
            <person name="Rivas-Marin E."/>
            <person name="Kohn T."/>
            <person name="Peeters S.H."/>
            <person name="Heuer A."/>
            <person name="Rast P."/>
            <person name="Oberbeckmann S."/>
            <person name="Bunk B."/>
            <person name="Jeske O."/>
            <person name="Meyerdierks A."/>
            <person name="Storesund J.E."/>
            <person name="Kallscheuer N."/>
            <person name="Luecker S."/>
            <person name="Lage O.M."/>
            <person name="Pohl T."/>
            <person name="Merkel B.J."/>
            <person name="Hornburger P."/>
            <person name="Mueller R.-W."/>
            <person name="Bruemmer F."/>
            <person name="Labrenz M."/>
            <person name="Spormann A.M."/>
            <person name="Op Den Camp H."/>
            <person name="Overmann J."/>
            <person name="Amann R."/>
            <person name="Jetten M.S.M."/>
            <person name="Mascher T."/>
            <person name="Medema M.H."/>
            <person name="Devos D.P."/>
            <person name="Kaster A.-K."/>
            <person name="Ovreas L."/>
            <person name="Rohde M."/>
            <person name="Galperin M.Y."/>
            <person name="Jogler C."/>
        </authorList>
    </citation>
    <scope>NUCLEOTIDE SEQUENCE [LARGE SCALE GENOMIC DNA]</scope>
    <source>
        <strain evidence="5 6">Pla123a</strain>
    </source>
</reference>
<keyword evidence="6" id="KW-1185">Reference proteome</keyword>
<dbReference type="Gene3D" id="3.40.50.2300">
    <property type="match status" value="2"/>
</dbReference>
<dbReference type="EMBL" id="SJPO01000002">
    <property type="protein sequence ID" value="TWT78346.1"/>
    <property type="molecule type" value="Genomic_DNA"/>
</dbReference>
<protein>
    <submittedName>
        <fullName evidence="5">Xylose operon regulatory protein</fullName>
    </submittedName>
</protein>
<evidence type="ECO:0000313" key="5">
    <source>
        <dbReference type="EMBL" id="TWT78346.1"/>
    </source>
</evidence>
<proteinExistence type="predicted"/>
<dbReference type="SMART" id="SM00342">
    <property type="entry name" value="HTH_ARAC"/>
    <property type="match status" value="1"/>
</dbReference>
<evidence type="ECO:0000313" key="6">
    <source>
        <dbReference type="Proteomes" id="UP000318478"/>
    </source>
</evidence>
<dbReference type="CDD" id="cd01543">
    <property type="entry name" value="PBP1_XylR"/>
    <property type="match status" value="1"/>
</dbReference>
<evidence type="ECO:0000256" key="2">
    <source>
        <dbReference type="ARBA" id="ARBA00023125"/>
    </source>
</evidence>
<dbReference type="Pfam" id="PF13377">
    <property type="entry name" value="Peripla_BP_3"/>
    <property type="match status" value="1"/>
</dbReference>
<dbReference type="Gene3D" id="1.10.10.60">
    <property type="entry name" value="Homeodomain-like"/>
    <property type="match status" value="1"/>
</dbReference>
<dbReference type="GO" id="GO:0003700">
    <property type="term" value="F:DNA-binding transcription factor activity"/>
    <property type="evidence" value="ECO:0007669"/>
    <property type="project" value="InterPro"/>
</dbReference>
<comment type="caution">
    <text evidence="5">The sequence shown here is derived from an EMBL/GenBank/DDBJ whole genome shotgun (WGS) entry which is preliminary data.</text>
</comment>
<keyword evidence="2" id="KW-0238">DNA-binding</keyword>
<dbReference type="InterPro" id="IPR046335">
    <property type="entry name" value="LacI/GalR-like_sensor"/>
</dbReference>
<sequence length="436" mass="48714">MVVFAYLSLDARFSPTACSAKRNAATLPFSNLETPSMAPVNAGPPTHRRVALLMGQDLAYNREVLRGIQAYAHAKTDWVIRDGPFAAHVLKPLSEWRPDGIIAHLFERRVAEALGELDVPIVNTTSTLLDLPYPLVDADHFAVGRMAAGYFLDRGFQNFGFFGSSTAGFSRERETGFRDALAERGCEATACYAEYLPRPSEEVSWVSVDERVREWLERLKKPVAILASNDVPARELAEACRQMGLDVPGQVALLGVDNDELECNLAVPPLSSIVLPSQRIGYEAAERLDRMMSGKPAPERRAYLPPVRVAERFSTDTLAIEDPELRAALGFIRSHAHLDIDVEAVHEHTAVSRRMLERRFRERLGRTVLEEIRRTRIELAKRLLTETDLQMPAIAKQAGFSGARRLAVVFRQEVSLTPSEFRDSVRRRNGLSHSDT</sequence>
<feature type="domain" description="HTH araC/xylS-type" evidence="4">
    <location>
        <begin position="326"/>
        <end position="424"/>
    </location>
</feature>
<dbReference type="InterPro" id="IPR009057">
    <property type="entry name" value="Homeodomain-like_sf"/>
</dbReference>
<dbReference type="PANTHER" id="PTHR30146">
    <property type="entry name" value="LACI-RELATED TRANSCRIPTIONAL REPRESSOR"/>
    <property type="match status" value="1"/>
</dbReference>
<evidence type="ECO:0000256" key="3">
    <source>
        <dbReference type="ARBA" id="ARBA00023163"/>
    </source>
</evidence>
<dbReference type="InterPro" id="IPR028082">
    <property type="entry name" value="Peripla_BP_I"/>
</dbReference>
<dbReference type="PANTHER" id="PTHR30146:SF24">
    <property type="entry name" value="XYLOSE OPERON REGULATORY PROTEIN"/>
    <property type="match status" value="1"/>
</dbReference>
<dbReference type="PROSITE" id="PS01124">
    <property type="entry name" value="HTH_ARAC_FAMILY_2"/>
    <property type="match status" value="1"/>
</dbReference>
<accession>A0A5C5YU94</accession>
<dbReference type="Proteomes" id="UP000318478">
    <property type="component" value="Unassembled WGS sequence"/>
</dbReference>
<dbReference type="SUPFAM" id="SSF53822">
    <property type="entry name" value="Periplasmic binding protein-like I"/>
    <property type="match status" value="1"/>
</dbReference>
<dbReference type="InterPro" id="IPR018060">
    <property type="entry name" value="HTH_AraC"/>
</dbReference>
<keyword evidence="3" id="KW-0804">Transcription</keyword>
<organism evidence="5 6">
    <name type="scientific">Posidoniimonas polymericola</name>
    <dbReference type="NCBI Taxonomy" id="2528002"/>
    <lineage>
        <taxon>Bacteria</taxon>
        <taxon>Pseudomonadati</taxon>
        <taxon>Planctomycetota</taxon>
        <taxon>Planctomycetia</taxon>
        <taxon>Pirellulales</taxon>
        <taxon>Lacipirellulaceae</taxon>
        <taxon>Posidoniimonas</taxon>
    </lineage>
</organism>
<keyword evidence="1" id="KW-0805">Transcription regulation</keyword>
<evidence type="ECO:0000256" key="1">
    <source>
        <dbReference type="ARBA" id="ARBA00023015"/>
    </source>
</evidence>
<gene>
    <name evidence="5" type="primary">xylR_3</name>
    <name evidence="5" type="ORF">Pla123a_11370</name>
</gene>
<dbReference type="Pfam" id="PF12833">
    <property type="entry name" value="HTH_18"/>
    <property type="match status" value="1"/>
</dbReference>
<dbReference type="GO" id="GO:0000976">
    <property type="term" value="F:transcription cis-regulatory region binding"/>
    <property type="evidence" value="ECO:0007669"/>
    <property type="project" value="TreeGrafter"/>
</dbReference>
<dbReference type="SUPFAM" id="SSF46689">
    <property type="entry name" value="Homeodomain-like"/>
    <property type="match status" value="1"/>
</dbReference>
<dbReference type="Pfam" id="PF22177">
    <property type="entry name" value="PBP1_XylR"/>
    <property type="match status" value="1"/>
</dbReference>
<dbReference type="AlphaFoldDB" id="A0A5C5YU94"/>